<keyword evidence="2" id="KW-1185">Reference proteome</keyword>
<gene>
    <name evidence="1" type="ORF">HNR30_006467</name>
</gene>
<reference evidence="1 2" key="1">
    <citation type="submission" date="2020-07" db="EMBL/GenBank/DDBJ databases">
        <title>Genomic Encyclopedia of Type Strains, Phase IV (KMG-IV): sequencing the most valuable type-strain genomes for metagenomic binning, comparative biology and taxonomic classification.</title>
        <authorList>
            <person name="Goeker M."/>
        </authorList>
    </citation>
    <scope>NUCLEOTIDE SEQUENCE [LARGE SCALE GENOMIC DNA]</scope>
    <source>
        <strain evidence="1 2">DSM 45533</strain>
    </source>
</reference>
<protein>
    <submittedName>
        <fullName evidence="1">Uncharacterized protein</fullName>
    </submittedName>
</protein>
<accession>A0A7W0CPW1</accession>
<dbReference type="AlphaFoldDB" id="A0A7W0CPW1"/>
<comment type="caution">
    <text evidence="1">The sequence shown here is derived from an EMBL/GenBank/DDBJ whole genome shotgun (WGS) entry which is preliminary data.</text>
</comment>
<organism evidence="1 2">
    <name type="scientific">Nonomuraea soli</name>
    <dbReference type="NCBI Taxonomy" id="1032476"/>
    <lineage>
        <taxon>Bacteria</taxon>
        <taxon>Bacillati</taxon>
        <taxon>Actinomycetota</taxon>
        <taxon>Actinomycetes</taxon>
        <taxon>Streptosporangiales</taxon>
        <taxon>Streptosporangiaceae</taxon>
        <taxon>Nonomuraea</taxon>
    </lineage>
</organism>
<name>A0A7W0CPW1_9ACTN</name>
<evidence type="ECO:0000313" key="1">
    <source>
        <dbReference type="EMBL" id="MBA2895095.1"/>
    </source>
</evidence>
<dbReference type="EMBL" id="JACDUR010000006">
    <property type="protein sequence ID" value="MBA2895095.1"/>
    <property type="molecule type" value="Genomic_DNA"/>
</dbReference>
<sequence length="83" mass="8358">MVRAGQSLGVGDVECGGEQVVLFRGGAGVVVADDGADAGQGVDEALVLDVAGGKIGPPQPLRTVLVPAAFIPELSPRRRHALT</sequence>
<proteinExistence type="predicted"/>
<dbReference type="Proteomes" id="UP000530928">
    <property type="component" value="Unassembled WGS sequence"/>
</dbReference>
<evidence type="ECO:0000313" key="2">
    <source>
        <dbReference type="Proteomes" id="UP000530928"/>
    </source>
</evidence>